<dbReference type="Gene3D" id="3.30.70.1440">
    <property type="entry name" value="Multidrug efflux transporter AcrB pore domain"/>
    <property type="match status" value="1"/>
</dbReference>
<feature type="transmembrane region" description="Helical" evidence="8">
    <location>
        <begin position="431"/>
        <end position="451"/>
    </location>
</feature>
<feature type="transmembrane region" description="Helical" evidence="8">
    <location>
        <begin position="360"/>
        <end position="380"/>
    </location>
</feature>
<feature type="transmembrane region" description="Helical" evidence="8">
    <location>
        <begin position="334"/>
        <end position="353"/>
    </location>
</feature>
<dbReference type="EMBL" id="BMMF01000001">
    <property type="protein sequence ID" value="GGK21038.1"/>
    <property type="molecule type" value="Genomic_DNA"/>
</dbReference>
<dbReference type="InterPro" id="IPR001036">
    <property type="entry name" value="Acrflvin-R"/>
</dbReference>
<evidence type="ECO:0000256" key="4">
    <source>
        <dbReference type="ARBA" id="ARBA00022519"/>
    </source>
</evidence>
<name>A0A917Q4E7_9HYPH</name>
<reference evidence="9 10" key="1">
    <citation type="journal article" date="2014" name="Int. J. Syst. Evol. Microbiol.">
        <title>Complete genome sequence of Corynebacterium casei LMG S-19264T (=DSM 44701T), isolated from a smear-ripened cheese.</title>
        <authorList>
            <consortium name="US DOE Joint Genome Institute (JGI-PGF)"/>
            <person name="Walter F."/>
            <person name="Albersmeier A."/>
            <person name="Kalinowski J."/>
            <person name="Ruckert C."/>
        </authorList>
    </citation>
    <scope>NUCLEOTIDE SEQUENCE [LARGE SCALE GENOMIC DNA]</scope>
    <source>
        <strain evidence="9 10">CGMCC 1.9161</strain>
    </source>
</reference>
<evidence type="ECO:0000256" key="2">
    <source>
        <dbReference type="ARBA" id="ARBA00022448"/>
    </source>
</evidence>
<evidence type="ECO:0000256" key="8">
    <source>
        <dbReference type="SAM" id="Phobius"/>
    </source>
</evidence>
<comment type="caution">
    <text evidence="9">The sequence shown here is derived from an EMBL/GenBank/DDBJ whole genome shotgun (WGS) entry which is preliminary data.</text>
</comment>
<feature type="transmembrane region" description="Helical" evidence="8">
    <location>
        <begin position="950"/>
        <end position="969"/>
    </location>
</feature>
<feature type="transmembrane region" description="Helical" evidence="8">
    <location>
        <begin position="904"/>
        <end position="929"/>
    </location>
</feature>
<accession>A0A917Q4E7</accession>
<dbReference type="GO" id="GO:0042910">
    <property type="term" value="F:xenobiotic transmembrane transporter activity"/>
    <property type="evidence" value="ECO:0007669"/>
    <property type="project" value="TreeGrafter"/>
</dbReference>
<keyword evidence="4" id="KW-0997">Cell inner membrane</keyword>
<comment type="subcellular location">
    <subcellularLocation>
        <location evidence="1">Cell inner membrane</location>
        <topology evidence="1">Multi-pass membrane protein</topology>
    </subcellularLocation>
</comment>
<evidence type="ECO:0000256" key="1">
    <source>
        <dbReference type="ARBA" id="ARBA00004429"/>
    </source>
</evidence>
<dbReference type="PRINTS" id="PR00702">
    <property type="entry name" value="ACRIFLAVINRP"/>
</dbReference>
<feature type="transmembrane region" description="Helical" evidence="8">
    <location>
        <begin position="386"/>
        <end position="410"/>
    </location>
</feature>
<dbReference type="FunFam" id="1.20.1640.10:FF:000001">
    <property type="entry name" value="Efflux pump membrane transporter"/>
    <property type="match status" value="1"/>
</dbReference>
<feature type="transmembrane region" description="Helical" evidence="8">
    <location>
        <begin position="854"/>
        <end position="871"/>
    </location>
</feature>
<dbReference type="GO" id="GO:0005886">
    <property type="term" value="C:plasma membrane"/>
    <property type="evidence" value="ECO:0007669"/>
    <property type="project" value="UniProtKB-SubCell"/>
</dbReference>
<evidence type="ECO:0000256" key="3">
    <source>
        <dbReference type="ARBA" id="ARBA00022475"/>
    </source>
</evidence>
<evidence type="ECO:0000256" key="7">
    <source>
        <dbReference type="ARBA" id="ARBA00023136"/>
    </source>
</evidence>
<gene>
    <name evidence="9" type="ORF">GCM10011322_04590</name>
</gene>
<keyword evidence="5 8" id="KW-0812">Transmembrane</keyword>
<evidence type="ECO:0000313" key="9">
    <source>
        <dbReference type="EMBL" id="GGK21038.1"/>
    </source>
</evidence>
<dbReference type="SUPFAM" id="SSF82714">
    <property type="entry name" value="Multidrug efflux transporter AcrB TolC docking domain, DN and DC subdomains"/>
    <property type="match status" value="2"/>
</dbReference>
<dbReference type="Gene3D" id="3.30.2090.10">
    <property type="entry name" value="Multidrug efflux transporter AcrB TolC docking domain, DN and DC subdomains"/>
    <property type="match status" value="2"/>
</dbReference>
<dbReference type="SUPFAM" id="SSF82693">
    <property type="entry name" value="Multidrug efflux transporter AcrB pore domain, PN1, PN2, PC1 and PC2 subdomains"/>
    <property type="match status" value="3"/>
</dbReference>
<dbReference type="Gene3D" id="3.30.70.1320">
    <property type="entry name" value="Multidrug efflux transporter AcrB pore domain like"/>
    <property type="match status" value="1"/>
</dbReference>
<keyword evidence="2" id="KW-0813">Transport</keyword>
<dbReference type="SUPFAM" id="SSF82866">
    <property type="entry name" value="Multidrug efflux transporter AcrB transmembrane domain"/>
    <property type="match status" value="2"/>
</dbReference>
<keyword evidence="7 8" id="KW-0472">Membrane</keyword>
<feature type="transmembrane region" description="Helical" evidence="8">
    <location>
        <begin position="981"/>
        <end position="1004"/>
    </location>
</feature>
<dbReference type="AlphaFoldDB" id="A0A917Q4E7"/>
<feature type="transmembrane region" description="Helical" evidence="8">
    <location>
        <begin position="12"/>
        <end position="32"/>
    </location>
</feature>
<dbReference type="Pfam" id="PF00873">
    <property type="entry name" value="ACR_tran"/>
    <property type="match status" value="1"/>
</dbReference>
<dbReference type="RefSeq" id="WP_188909065.1">
    <property type="nucleotide sequence ID" value="NZ_BMMF01000001.1"/>
</dbReference>
<evidence type="ECO:0000256" key="6">
    <source>
        <dbReference type="ARBA" id="ARBA00022989"/>
    </source>
</evidence>
<dbReference type="InterPro" id="IPR027463">
    <property type="entry name" value="AcrB_DN_DC_subdom"/>
</dbReference>
<keyword evidence="3" id="KW-1003">Cell membrane</keyword>
<keyword evidence="10" id="KW-1185">Reference proteome</keyword>
<dbReference type="PANTHER" id="PTHR32063">
    <property type="match status" value="1"/>
</dbReference>
<evidence type="ECO:0000313" key="10">
    <source>
        <dbReference type="Proteomes" id="UP000600449"/>
    </source>
</evidence>
<dbReference type="Gene3D" id="3.30.70.1430">
    <property type="entry name" value="Multidrug efflux transporter AcrB pore domain"/>
    <property type="match status" value="2"/>
</dbReference>
<dbReference type="PANTHER" id="PTHR32063:SF14">
    <property type="entry name" value="BLL4319 PROTEIN"/>
    <property type="match status" value="1"/>
</dbReference>
<protein>
    <submittedName>
        <fullName evidence="9">Multidrug transporter</fullName>
    </submittedName>
</protein>
<proteinExistence type="predicted"/>
<feature type="transmembrane region" description="Helical" evidence="8">
    <location>
        <begin position="878"/>
        <end position="898"/>
    </location>
</feature>
<dbReference type="Proteomes" id="UP000600449">
    <property type="component" value="Unassembled WGS sequence"/>
</dbReference>
<keyword evidence="6 8" id="KW-1133">Transmembrane helix</keyword>
<organism evidence="9 10">
    <name type="scientific">Salinarimonas ramus</name>
    <dbReference type="NCBI Taxonomy" id="690164"/>
    <lineage>
        <taxon>Bacteria</taxon>
        <taxon>Pseudomonadati</taxon>
        <taxon>Pseudomonadota</taxon>
        <taxon>Alphaproteobacteria</taxon>
        <taxon>Hyphomicrobiales</taxon>
        <taxon>Salinarimonadaceae</taxon>
        <taxon>Salinarimonas</taxon>
    </lineage>
</organism>
<sequence length="1033" mass="109425">MSLSEFALRRPVLAMVASLLLVILGAAALWRLPVRELPQIDTAEVTVSVTYEGAAPDIVDAEVTTVIEDAIATIAGVRSISSESERGSNRTVITFDPSRDIDQAANDVRAAVARVRDELPDAAGAPEVEKNDDQDEPIIRLTLTSDRMTAAELTDFADRRIVDRLSRVPGVASVDIDGERAFAMRVWLDRERMAARGVTVGDISEALRRNNFELPAGRIETPSRQIQVRTDTRFSTPEAFSELVVRRSAAGYPVRLGDVADLEQGVENDESYFRAAGETAVGLGILRQAQANTVAISDAVRVELDALRADLPAGASLEIASDDALFIRASIRQVLITLAIAVALVVGVIFAFLASPRATIVPAVTIPIALVGACAGIWAFGFSINLITLFALILAIGLVVDDSIVVLENVQRRIDGGESPLAASARGARQVGFAVIATSLALIAVFVPIAFLQGRVGRLFTEFGIVLAIAVVASTFVALTLAPVLCARLLKPGAREGRFGRGVDRALGAVADAYRRSLAAALRAPWLVLGLAALVAGSAAAAYQRVPSALTPEEDRGAFSISVSAPQGANLDYTDAVVREIEGILAPLRSDGPIDTWVAIVGRYDELRRAYISVSLAPWEERDRSVGEVIDEIEPQLEKIVRANVRTGRPAGLGLGGSGSGLRVIVGGAEFESVAAQAEVLADALGAEPGVSGVEIEWSPNQPSFVVSIDRDRARVIGIEARDVSEALRALIASADVGEYADRGRQYPVVLQAREADRADRSAITDVYVRTRDGGLAPLDGLVEIETRATPRALTRYDRLPSVEVSARLGGEADLGSAIEATRRIADEELEATTRISFEGQASEYLQTARGTQIVFGLALVVVFLVLAAQFESFLHPIAILLTVPLGVAGALFTILLTGQTLNVFSQVGIVLLIGLMAKNGILIVEFANQLRDDGRSVRDATLEAATVRLRPILMTVGSTLIGAVPLVLSTGAGAESRAAIGAVVLGGLSIATVFTLYVTPVLYDLFAGYTRSGQAASRALDEALVQDGRAAE</sequence>
<evidence type="ECO:0000256" key="5">
    <source>
        <dbReference type="ARBA" id="ARBA00022692"/>
    </source>
</evidence>
<feature type="transmembrane region" description="Helical" evidence="8">
    <location>
        <begin position="463"/>
        <end position="490"/>
    </location>
</feature>
<dbReference type="Gene3D" id="1.20.1640.10">
    <property type="entry name" value="Multidrug efflux transporter AcrB transmembrane domain"/>
    <property type="match status" value="2"/>
</dbReference>